<reference evidence="3 4" key="1">
    <citation type="submission" date="2018-03" db="EMBL/GenBank/DDBJ databases">
        <title>Genomic Encyclopedia of Archaeal and Bacterial Type Strains, Phase II (KMG-II): from individual species to whole genera.</title>
        <authorList>
            <person name="Goeker M."/>
        </authorList>
    </citation>
    <scope>NUCLEOTIDE SEQUENCE [LARGE SCALE GENOMIC DNA]</scope>
    <source>
        <strain evidence="3 4">DSM 19711</strain>
    </source>
</reference>
<dbReference type="InterPro" id="IPR000073">
    <property type="entry name" value="AB_hydrolase_1"/>
</dbReference>
<dbReference type="InterPro" id="IPR029058">
    <property type="entry name" value="AB_hydrolase_fold"/>
</dbReference>
<dbReference type="GO" id="GO:0016787">
    <property type="term" value="F:hydrolase activity"/>
    <property type="evidence" value="ECO:0007669"/>
    <property type="project" value="UniProtKB-KW"/>
</dbReference>
<comment type="caution">
    <text evidence="3">The sequence shown here is derived from an EMBL/GenBank/DDBJ whole genome shotgun (WGS) entry which is preliminary data.</text>
</comment>
<dbReference type="Pfam" id="PF00561">
    <property type="entry name" value="Abhydrolase_1"/>
    <property type="match status" value="1"/>
</dbReference>
<dbReference type="PRINTS" id="PR00111">
    <property type="entry name" value="ABHYDROLASE"/>
</dbReference>
<keyword evidence="4" id="KW-1185">Reference proteome</keyword>
<dbReference type="EMBL" id="PVZF01000002">
    <property type="protein sequence ID" value="PRY17074.1"/>
    <property type="molecule type" value="Genomic_DNA"/>
</dbReference>
<organism evidence="3 4">
    <name type="scientific">Kineococcus rhizosphaerae</name>
    <dbReference type="NCBI Taxonomy" id="559628"/>
    <lineage>
        <taxon>Bacteria</taxon>
        <taxon>Bacillati</taxon>
        <taxon>Actinomycetota</taxon>
        <taxon>Actinomycetes</taxon>
        <taxon>Kineosporiales</taxon>
        <taxon>Kineosporiaceae</taxon>
        <taxon>Kineococcus</taxon>
    </lineage>
</organism>
<dbReference type="RefSeq" id="WP_106207577.1">
    <property type="nucleotide sequence ID" value="NZ_PVZF01000002.1"/>
</dbReference>
<dbReference type="PANTHER" id="PTHR43329">
    <property type="entry name" value="EPOXIDE HYDROLASE"/>
    <property type="match status" value="1"/>
</dbReference>
<evidence type="ECO:0000259" key="2">
    <source>
        <dbReference type="Pfam" id="PF00561"/>
    </source>
</evidence>
<protein>
    <submittedName>
        <fullName evidence="3">Pimeloyl-ACP methyl ester carboxylesterase</fullName>
    </submittedName>
</protein>
<dbReference type="SUPFAM" id="SSF53474">
    <property type="entry name" value="alpha/beta-Hydrolases"/>
    <property type="match status" value="1"/>
</dbReference>
<evidence type="ECO:0000256" key="1">
    <source>
        <dbReference type="ARBA" id="ARBA00022801"/>
    </source>
</evidence>
<dbReference type="Proteomes" id="UP000238083">
    <property type="component" value="Unassembled WGS sequence"/>
</dbReference>
<evidence type="ECO:0000313" key="4">
    <source>
        <dbReference type="Proteomes" id="UP000238083"/>
    </source>
</evidence>
<gene>
    <name evidence="3" type="ORF">CLV37_10229</name>
</gene>
<proteinExistence type="predicted"/>
<accession>A0A2T0R7F0</accession>
<feature type="domain" description="AB hydrolase-1" evidence="2">
    <location>
        <begin position="23"/>
        <end position="256"/>
    </location>
</feature>
<dbReference type="OrthoDB" id="2987348at2"/>
<dbReference type="AlphaFoldDB" id="A0A2T0R7F0"/>
<evidence type="ECO:0000313" key="3">
    <source>
        <dbReference type="EMBL" id="PRY17074.1"/>
    </source>
</evidence>
<keyword evidence="1" id="KW-0378">Hydrolase</keyword>
<sequence length="280" mass="29616">MRSFARDGLTFSVLDDGPPDGDVVVCLHGFPQGPEAYAAVTPLLTARGLRVLVPEQRGYCPTARPPHRRDHALGELVADVLALLDAAGVRRAHLVGHDWGGVVAWAFAARHPGRLVSLTVLSQAHPAAFGAAMTRSTQPLRSAYLGFFLLPRLPERVLLARRGAVLSQALRRSGLPAALADGYARRHLAPGSLTGALAWYRALPLAGPVGPVTVPVTYLRGLRDPFYSATAVARTAGLVRGPYRRVDLDTGHWIPELAPGAVADAVGEAVLAAAGRDGRP</sequence>
<dbReference type="InterPro" id="IPR000639">
    <property type="entry name" value="Epox_hydrolase-like"/>
</dbReference>
<dbReference type="PRINTS" id="PR00412">
    <property type="entry name" value="EPOXHYDRLASE"/>
</dbReference>
<dbReference type="Gene3D" id="3.40.50.1820">
    <property type="entry name" value="alpha/beta hydrolase"/>
    <property type="match status" value="1"/>
</dbReference>
<name>A0A2T0R7F0_9ACTN</name>